<reference evidence="4 6" key="2">
    <citation type="journal article" date="2013" name="Nature">
        <title>Insights into bilaterian evolution from three spiralian genomes.</title>
        <authorList>
            <person name="Simakov O."/>
            <person name="Marletaz F."/>
            <person name="Cho S.J."/>
            <person name="Edsinger-Gonzales E."/>
            <person name="Havlak P."/>
            <person name="Hellsten U."/>
            <person name="Kuo D.H."/>
            <person name="Larsson T."/>
            <person name="Lv J."/>
            <person name="Arendt D."/>
            <person name="Savage R."/>
            <person name="Osoegawa K."/>
            <person name="de Jong P."/>
            <person name="Grimwood J."/>
            <person name="Chapman J.A."/>
            <person name="Shapiro H."/>
            <person name="Aerts A."/>
            <person name="Otillar R.P."/>
            <person name="Terry A.Y."/>
            <person name="Boore J.L."/>
            <person name="Grigoriev I.V."/>
            <person name="Lindberg D.R."/>
            <person name="Seaver E.C."/>
            <person name="Weisblat D.A."/>
            <person name="Putnam N.H."/>
            <person name="Rokhsar D.S."/>
        </authorList>
    </citation>
    <scope>NUCLEOTIDE SEQUENCE</scope>
    <source>
        <strain evidence="4 6">I ESC-2004</strain>
    </source>
</reference>
<dbReference type="STRING" id="283909.R7VJJ3"/>
<dbReference type="HOGENOM" id="CLU_027906_0_0_1"/>
<evidence type="ECO:0000259" key="3">
    <source>
        <dbReference type="PROSITE" id="PS50017"/>
    </source>
</evidence>
<gene>
    <name evidence="4" type="ORF">CAPTEDRAFT_184685</name>
</gene>
<dbReference type="EMBL" id="KB291799">
    <property type="protein sequence ID" value="ELU18757.1"/>
    <property type="molecule type" value="Genomic_DNA"/>
</dbReference>
<dbReference type="SUPFAM" id="SSF47986">
    <property type="entry name" value="DEATH domain"/>
    <property type="match status" value="1"/>
</dbReference>
<dbReference type="Pfam" id="PF00531">
    <property type="entry name" value="Death"/>
    <property type="match status" value="1"/>
</dbReference>
<dbReference type="Proteomes" id="UP000014760">
    <property type="component" value="Unassembled WGS sequence"/>
</dbReference>
<dbReference type="CDD" id="cd01670">
    <property type="entry name" value="Death"/>
    <property type="match status" value="1"/>
</dbReference>
<dbReference type="FunCoup" id="R7VJJ3">
    <property type="interactions" value="1524"/>
</dbReference>
<dbReference type="AlphaFoldDB" id="R7VJJ3"/>
<keyword evidence="6" id="KW-1185">Reference proteome</keyword>
<organism evidence="4">
    <name type="scientific">Capitella teleta</name>
    <name type="common">Polychaete worm</name>
    <dbReference type="NCBI Taxonomy" id="283909"/>
    <lineage>
        <taxon>Eukaryota</taxon>
        <taxon>Metazoa</taxon>
        <taxon>Spiralia</taxon>
        <taxon>Lophotrochozoa</taxon>
        <taxon>Annelida</taxon>
        <taxon>Polychaeta</taxon>
        <taxon>Sedentaria</taxon>
        <taxon>Scolecida</taxon>
        <taxon>Capitellidae</taxon>
        <taxon>Capitella</taxon>
    </lineage>
</organism>
<dbReference type="EnsemblMetazoa" id="CapteT184685">
    <property type="protein sequence ID" value="CapteP184685"/>
    <property type="gene ID" value="CapteG184685"/>
</dbReference>
<dbReference type="SMART" id="SM00005">
    <property type="entry name" value="DEATH"/>
    <property type="match status" value="1"/>
</dbReference>
<dbReference type="GO" id="GO:0000445">
    <property type="term" value="C:THO complex part of transcription export complex"/>
    <property type="evidence" value="ECO:0007669"/>
    <property type="project" value="TreeGrafter"/>
</dbReference>
<evidence type="ECO:0000256" key="1">
    <source>
        <dbReference type="SAM" id="MobiDB-lite"/>
    </source>
</evidence>
<dbReference type="PANTHER" id="PTHR13265">
    <property type="entry name" value="THO COMPLEX SUBUNIT 1"/>
    <property type="match status" value="1"/>
</dbReference>
<feature type="chain" id="PRO_5008789106" description="Death domain-containing protein" evidence="2">
    <location>
        <begin position="19"/>
        <end position="600"/>
    </location>
</feature>
<reference evidence="6" key="1">
    <citation type="submission" date="2012-12" db="EMBL/GenBank/DDBJ databases">
        <authorList>
            <person name="Hellsten U."/>
            <person name="Grimwood J."/>
            <person name="Chapman J.A."/>
            <person name="Shapiro H."/>
            <person name="Aerts A."/>
            <person name="Otillar R.P."/>
            <person name="Terry A.Y."/>
            <person name="Boore J.L."/>
            <person name="Simakov O."/>
            <person name="Marletaz F."/>
            <person name="Cho S.-J."/>
            <person name="Edsinger-Gonzales E."/>
            <person name="Havlak P."/>
            <person name="Kuo D.-H."/>
            <person name="Larsson T."/>
            <person name="Lv J."/>
            <person name="Arendt D."/>
            <person name="Savage R."/>
            <person name="Osoegawa K."/>
            <person name="de Jong P."/>
            <person name="Lindberg D.R."/>
            <person name="Seaver E.C."/>
            <person name="Weisblat D.A."/>
            <person name="Putnam N.H."/>
            <person name="Grigoriev I.V."/>
            <person name="Rokhsar D.S."/>
        </authorList>
    </citation>
    <scope>NUCLEOTIDE SEQUENCE</scope>
    <source>
        <strain evidence="6">I ESC-2004</strain>
    </source>
</reference>
<feature type="compositionally biased region" description="Basic and acidic residues" evidence="1">
    <location>
        <begin position="470"/>
        <end position="483"/>
    </location>
</feature>
<keyword evidence="2" id="KW-0732">Signal</keyword>
<dbReference type="OMA" id="MVENEYX"/>
<dbReference type="GO" id="GO:0006406">
    <property type="term" value="P:mRNA export from nucleus"/>
    <property type="evidence" value="ECO:0007669"/>
    <property type="project" value="TreeGrafter"/>
</dbReference>
<evidence type="ECO:0000256" key="2">
    <source>
        <dbReference type="SAM" id="SignalP"/>
    </source>
</evidence>
<evidence type="ECO:0000313" key="4">
    <source>
        <dbReference type="EMBL" id="ELU18757.1"/>
    </source>
</evidence>
<feature type="compositionally biased region" description="Acidic residues" evidence="1">
    <location>
        <begin position="487"/>
        <end position="497"/>
    </location>
</feature>
<dbReference type="PROSITE" id="PS50017">
    <property type="entry name" value="DEATH_DOMAIN"/>
    <property type="match status" value="1"/>
</dbReference>
<dbReference type="PANTHER" id="PTHR13265:SF0">
    <property type="entry name" value="HPR1"/>
    <property type="match status" value="1"/>
</dbReference>
<feature type="domain" description="Death" evidence="3">
    <location>
        <begin position="512"/>
        <end position="595"/>
    </location>
</feature>
<dbReference type="OrthoDB" id="10257415at2759"/>
<evidence type="ECO:0000313" key="6">
    <source>
        <dbReference type="Proteomes" id="UP000014760"/>
    </source>
</evidence>
<protein>
    <recommendedName>
        <fullName evidence="3">Death domain-containing protein</fullName>
    </recommendedName>
</protein>
<dbReference type="InterPro" id="IPR021861">
    <property type="entry name" value="THO_THOC1"/>
</dbReference>
<feature type="region of interest" description="Disordered" evidence="1">
    <location>
        <begin position="470"/>
        <end position="510"/>
    </location>
</feature>
<dbReference type="InterPro" id="IPR000488">
    <property type="entry name" value="Death_dom"/>
</dbReference>
<dbReference type="Gene3D" id="1.10.533.10">
    <property type="entry name" value="Death Domain, Fas"/>
    <property type="match status" value="1"/>
</dbReference>
<name>R7VJJ3_CAPTE</name>
<dbReference type="EMBL" id="AMQN01000516">
    <property type="status" value="NOT_ANNOTATED_CDS"/>
    <property type="molecule type" value="Genomic_DNA"/>
</dbReference>
<accession>R7VJJ3</accession>
<feature type="signal peptide" evidence="2">
    <location>
        <begin position="1"/>
        <end position="18"/>
    </location>
</feature>
<dbReference type="GO" id="GO:0007165">
    <property type="term" value="P:signal transduction"/>
    <property type="evidence" value="ECO:0007669"/>
    <property type="project" value="InterPro"/>
</dbReference>
<dbReference type="InterPro" id="IPR011029">
    <property type="entry name" value="DEATH-like_dom_sf"/>
</dbReference>
<proteinExistence type="predicted"/>
<dbReference type="Pfam" id="PF11957">
    <property type="entry name" value="efThoc1"/>
    <property type="match status" value="1"/>
</dbReference>
<reference evidence="5" key="3">
    <citation type="submission" date="2015-06" db="UniProtKB">
        <authorList>
            <consortium name="EnsemblMetazoa"/>
        </authorList>
    </citation>
    <scope>IDENTIFICATION</scope>
</reference>
<sequence>MFISLYFWFLSDICGTSTLFMMLSDLFDSITLDQCDSVFKFVEERVSLWKSDTFYNAGKNYLLRMCNDLLRRLSKSQNTVFCGRIHLFLAQLFPLSERSGLNLMSQFNLENVTLYNTKAEDYDELRKSSVDEKEESMDIEEGEMQDSSSAIPIDYQLYRKFWSLQDFFRKPIQCYDKNSWKAFEGHTADVLNCFTSFKLDEMQISDKRSKKSGRAKPSQNFFAKYLTSEKLLDLQLSDSNFRRYVLIQFLIMFQYLHTQVKFKSPAQTLSEDQTTFIKDIRERILKMLQETPPDGPKFAKTIEHILAREEYWNRWKNEGCQSYVRQLSEDDCKARSKFQTKHKRKNIGDDLKASGGKLMKLGNSELTRLWNLCPDNLDACRLESRNFMPTLREYFEESIDQADPESGIEAGYKLTENSTFGWKSLRVLAHSSPHFFAQPTGGSANQGSKKMTEYLDSMVQKIIDEKAVAEGKGKEDVDADKNLDNTADMDDNLEDKDDASTRPASPAGIPVTEDLVSQLSQKLEKSWKSLGTELGLNDEEIQGFEAENSKTQAQALSMLTAWMEGEGERATVSVLEQALREIGQQDLANEISAEQGSPKE</sequence>
<evidence type="ECO:0000313" key="5">
    <source>
        <dbReference type="EnsemblMetazoa" id="CapteP184685"/>
    </source>
</evidence>